<reference evidence="9" key="1">
    <citation type="journal article" date="2015" name="Proc. Natl. Acad. Sci. U.S.A.">
        <title>Networks of energetic and metabolic interactions define dynamics in microbial communities.</title>
        <authorList>
            <person name="Embree M."/>
            <person name="Liu J.K."/>
            <person name="Al-Bassam M.M."/>
            <person name="Zengler K."/>
        </authorList>
    </citation>
    <scope>NUCLEOTIDE SEQUENCE</scope>
</reference>
<dbReference type="Gene3D" id="3.30.1330.80">
    <property type="entry name" value="Hypothetical protein, similar to alpha- acetolactate decarboxylase, domain 2"/>
    <property type="match status" value="2"/>
</dbReference>
<sequence length="299" mass="32596">MRRWREVTDYLEDRQARPAEMLFPMAGDRATMSKHLYAAAVCTLVLLGAALAGCVAAEQSAGPAEDRDILYQASTIDALLLGAYDGCISIGELRAHGDFGIGCLHKLDGELVAVDGGFYQIRHDGTVHPVADVETAPFAAVTFFDSDETIMLDGPMNLTVLQERVLEHLPSENYFYAIRIDGTFPSVEARSVPAQERPYPRLVDVVADQSVFSFQNETGSLVGFWTPAFAEGINVPGYHFHFITDDRTGGGHVLDLYLEEAEVQIDMTPDFSMSLPTGGDFPGLDLSGGLQEDLATVER</sequence>
<dbReference type="UniPathway" id="UPA00626">
    <property type="reaction ID" value="UER00678"/>
</dbReference>
<dbReference type="GO" id="GO:0045151">
    <property type="term" value="P:acetoin biosynthetic process"/>
    <property type="evidence" value="ECO:0007669"/>
    <property type="project" value="UniProtKB-KW"/>
</dbReference>
<evidence type="ECO:0000256" key="8">
    <source>
        <dbReference type="ARBA" id="ARBA00023239"/>
    </source>
</evidence>
<evidence type="ECO:0000313" key="9">
    <source>
        <dbReference type="EMBL" id="KUG19676.1"/>
    </source>
</evidence>
<dbReference type="GO" id="GO:0047605">
    <property type="term" value="F:acetolactate decarboxylase activity"/>
    <property type="evidence" value="ECO:0007669"/>
    <property type="project" value="UniProtKB-EC"/>
</dbReference>
<evidence type="ECO:0000256" key="3">
    <source>
        <dbReference type="ARBA" id="ARBA00007106"/>
    </source>
</evidence>
<comment type="catalytic activity">
    <reaction evidence="1">
        <text>(2S)-2-acetolactate + H(+) = (R)-acetoin + CO2</text>
        <dbReference type="Rhea" id="RHEA:21580"/>
        <dbReference type="ChEBI" id="CHEBI:15378"/>
        <dbReference type="ChEBI" id="CHEBI:15686"/>
        <dbReference type="ChEBI" id="CHEBI:16526"/>
        <dbReference type="ChEBI" id="CHEBI:58476"/>
        <dbReference type="EC" id="4.1.1.5"/>
    </reaction>
</comment>
<gene>
    <name evidence="9" type="ORF">ASZ90_010593</name>
</gene>
<keyword evidence="6" id="KW-0210">Decarboxylase</keyword>
<comment type="similarity">
    <text evidence="3">Belongs to the alpha-acetolactate decarboxylase family.</text>
</comment>
<proteinExistence type="inferred from homology"/>
<comment type="caution">
    <text evidence="9">The sequence shown here is derived from an EMBL/GenBank/DDBJ whole genome shotgun (WGS) entry which is preliminary data.</text>
</comment>
<evidence type="ECO:0000256" key="1">
    <source>
        <dbReference type="ARBA" id="ARBA00001784"/>
    </source>
</evidence>
<keyword evidence="7" id="KW-0005">Acetoin biosynthesis</keyword>
<dbReference type="InterPro" id="IPR005128">
    <property type="entry name" value="Acetolactate_a_deCO2ase"/>
</dbReference>
<dbReference type="AlphaFoldDB" id="A0A0W8FFM1"/>
<dbReference type="PANTHER" id="PTHR35524:SF1">
    <property type="entry name" value="ALPHA-ACETOLACTATE DECARBOXYLASE"/>
    <property type="match status" value="1"/>
</dbReference>
<protein>
    <recommendedName>
        <fullName evidence="5">Alpha-acetolactate decarboxylase</fullName>
        <ecNumber evidence="4">4.1.1.5</ecNumber>
    </recommendedName>
</protein>
<dbReference type="NCBIfam" id="TIGR01252">
    <property type="entry name" value="acetolac_decarb"/>
    <property type="match status" value="1"/>
</dbReference>
<dbReference type="SUPFAM" id="SSF117856">
    <property type="entry name" value="AF0104/ALDC/Ptd012-like"/>
    <property type="match status" value="1"/>
</dbReference>
<keyword evidence="8 9" id="KW-0456">Lyase</keyword>
<evidence type="ECO:0000256" key="6">
    <source>
        <dbReference type="ARBA" id="ARBA00022793"/>
    </source>
</evidence>
<organism evidence="9">
    <name type="scientific">hydrocarbon metagenome</name>
    <dbReference type="NCBI Taxonomy" id="938273"/>
    <lineage>
        <taxon>unclassified sequences</taxon>
        <taxon>metagenomes</taxon>
        <taxon>ecological metagenomes</taxon>
    </lineage>
</organism>
<dbReference type="PANTHER" id="PTHR35524">
    <property type="entry name" value="ALPHA-ACETOLACTATE DECARBOXYLASE"/>
    <property type="match status" value="1"/>
</dbReference>
<dbReference type="CDD" id="cd17299">
    <property type="entry name" value="acetolactate_decarboxylase"/>
    <property type="match status" value="1"/>
</dbReference>
<name>A0A0W8FFM1_9ZZZZ</name>
<dbReference type="EC" id="4.1.1.5" evidence="4"/>
<evidence type="ECO:0000256" key="4">
    <source>
        <dbReference type="ARBA" id="ARBA00013204"/>
    </source>
</evidence>
<comment type="pathway">
    <text evidence="2">Polyol metabolism; (R,R)-butane-2,3-diol biosynthesis; (R,R)-butane-2,3-diol from pyruvate: step 2/3.</text>
</comment>
<evidence type="ECO:0000256" key="5">
    <source>
        <dbReference type="ARBA" id="ARBA00020164"/>
    </source>
</evidence>
<dbReference type="EMBL" id="LNQE01001265">
    <property type="protein sequence ID" value="KUG19676.1"/>
    <property type="molecule type" value="Genomic_DNA"/>
</dbReference>
<accession>A0A0W8FFM1</accession>
<evidence type="ECO:0000256" key="7">
    <source>
        <dbReference type="ARBA" id="ARBA00023061"/>
    </source>
</evidence>
<dbReference type="Pfam" id="PF03306">
    <property type="entry name" value="AAL_decarboxy"/>
    <property type="match status" value="1"/>
</dbReference>
<evidence type="ECO:0000256" key="2">
    <source>
        <dbReference type="ARBA" id="ARBA00005170"/>
    </source>
</evidence>